<dbReference type="EMBL" id="CP120373">
    <property type="protein sequence ID" value="WEX86655.1"/>
    <property type="molecule type" value="Genomic_DNA"/>
</dbReference>
<feature type="domain" description="N-acetyltransferase" evidence="3">
    <location>
        <begin position="1"/>
        <end position="147"/>
    </location>
</feature>
<keyword evidence="1" id="KW-0808">Transferase</keyword>
<gene>
    <name evidence="4" type="ORF">PZN02_002966</name>
</gene>
<evidence type="ECO:0000256" key="1">
    <source>
        <dbReference type="ARBA" id="ARBA00022679"/>
    </source>
</evidence>
<keyword evidence="5" id="KW-1185">Reference proteome</keyword>
<dbReference type="Pfam" id="PF00583">
    <property type="entry name" value="Acetyltransf_1"/>
    <property type="match status" value="1"/>
</dbReference>
<protein>
    <submittedName>
        <fullName evidence="4">GNAT family N-acetyltransferase</fullName>
    </submittedName>
</protein>
<sequence>MEISHLKDCPIWADTIADRAWHAWWTESDVSLADYRAHLNPMIESDGVPLALVAHANGVYLGSVLVIECDLDDRPEYAPWIAALWVEPDARRHGIAAKLIEAARAEAAENGYDLCYLCATPDNSPYYLARGFKLIESDVSGLNVFSI</sequence>
<reference evidence="4 5" key="1">
    <citation type="submission" date="2023-03" db="EMBL/GenBank/DDBJ databases">
        <authorList>
            <person name="Kaur S."/>
            <person name="Espinosa-Saiz D."/>
            <person name="Velazquez E."/>
            <person name="Menendez E."/>
            <person name="diCenzo G.C."/>
        </authorList>
    </citation>
    <scope>NUCLEOTIDE SEQUENCE [LARGE SCALE GENOMIC DNA]</scope>
    <source>
        <strain evidence="4 5">LMG 24692</strain>
    </source>
</reference>
<accession>A0ABY8D702</accession>
<organism evidence="4 5">
    <name type="scientific">Sinorhizobium garamanticum</name>
    <dbReference type="NCBI Taxonomy" id="680247"/>
    <lineage>
        <taxon>Bacteria</taxon>
        <taxon>Pseudomonadati</taxon>
        <taxon>Pseudomonadota</taxon>
        <taxon>Alphaproteobacteria</taxon>
        <taxon>Hyphomicrobiales</taxon>
        <taxon>Rhizobiaceae</taxon>
        <taxon>Sinorhizobium/Ensifer group</taxon>
        <taxon>Sinorhizobium</taxon>
    </lineage>
</organism>
<dbReference type="CDD" id="cd04301">
    <property type="entry name" value="NAT_SF"/>
    <property type="match status" value="1"/>
</dbReference>
<dbReference type="SUPFAM" id="SSF55729">
    <property type="entry name" value="Acyl-CoA N-acyltransferases (Nat)"/>
    <property type="match status" value="1"/>
</dbReference>
<dbReference type="Proteomes" id="UP001229355">
    <property type="component" value="Chromosome 1"/>
</dbReference>
<dbReference type="PROSITE" id="PS51186">
    <property type="entry name" value="GNAT"/>
    <property type="match status" value="1"/>
</dbReference>
<evidence type="ECO:0000259" key="3">
    <source>
        <dbReference type="PROSITE" id="PS51186"/>
    </source>
</evidence>
<dbReference type="PANTHER" id="PTHR43877:SF1">
    <property type="entry name" value="ACETYLTRANSFERASE"/>
    <property type="match status" value="1"/>
</dbReference>
<dbReference type="InterPro" id="IPR000182">
    <property type="entry name" value="GNAT_dom"/>
</dbReference>
<dbReference type="PANTHER" id="PTHR43877">
    <property type="entry name" value="AMINOALKYLPHOSPHONATE N-ACETYLTRANSFERASE-RELATED-RELATED"/>
    <property type="match status" value="1"/>
</dbReference>
<dbReference type="InterPro" id="IPR016181">
    <property type="entry name" value="Acyl_CoA_acyltransferase"/>
</dbReference>
<evidence type="ECO:0000313" key="5">
    <source>
        <dbReference type="Proteomes" id="UP001229355"/>
    </source>
</evidence>
<dbReference type="RefSeq" id="WP_280658724.1">
    <property type="nucleotide sequence ID" value="NZ_CP120373.1"/>
</dbReference>
<evidence type="ECO:0000313" key="4">
    <source>
        <dbReference type="EMBL" id="WEX86655.1"/>
    </source>
</evidence>
<keyword evidence="2" id="KW-0012">Acyltransferase</keyword>
<proteinExistence type="predicted"/>
<evidence type="ECO:0000256" key="2">
    <source>
        <dbReference type="ARBA" id="ARBA00023315"/>
    </source>
</evidence>
<name>A0ABY8D702_9HYPH</name>
<dbReference type="InterPro" id="IPR050832">
    <property type="entry name" value="Bact_Acetyltransf"/>
</dbReference>
<dbReference type="Gene3D" id="3.40.630.30">
    <property type="match status" value="1"/>
</dbReference>